<name>A0A507EFC9_9FUNG</name>
<dbReference type="SUPFAM" id="SSF53335">
    <property type="entry name" value="S-adenosyl-L-methionine-dependent methyltransferases"/>
    <property type="match status" value="1"/>
</dbReference>
<evidence type="ECO:0000313" key="1">
    <source>
        <dbReference type="EMBL" id="TPX62551.1"/>
    </source>
</evidence>
<evidence type="ECO:0008006" key="3">
    <source>
        <dbReference type="Google" id="ProtNLM"/>
    </source>
</evidence>
<dbReference type="Proteomes" id="UP000318582">
    <property type="component" value="Unassembled WGS sequence"/>
</dbReference>
<reference evidence="1 2" key="1">
    <citation type="journal article" date="2019" name="Sci. Rep.">
        <title>Comparative genomics of chytrid fungi reveal insights into the obligate biotrophic and pathogenic lifestyle of Synchytrium endobioticum.</title>
        <authorList>
            <person name="van de Vossenberg B.T.L.H."/>
            <person name="Warris S."/>
            <person name="Nguyen H.D.T."/>
            <person name="van Gent-Pelzer M.P.E."/>
            <person name="Joly D.L."/>
            <person name="van de Geest H.C."/>
            <person name="Bonants P.J.M."/>
            <person name="Smith D.S."/>
            <person name="Levesque C.A."/>
            <person name="van der Lee T.A.J."/>
        </authorList>
    </citation>
    <scope>NUCLEOTIDE SEQUENCE [LARGE SCALE GENOMIC DNA]</scope>
    <source>
        <strain evidence="1 2">CBS 809.83</strain>
    </source>
</reference>
<dbReference type="CDD" id="cd02440">
    <property type="entry name" value="AdoMet_MTases"/>
    <property type="match status" value="1"/>
</dbReference>
<gene>
    <name evidence="1" type="ORF">PhCBS80983_g00330</name>
</gene>
<proteinExistence type="predicted"/>
<comment type="caution">
    <text evidence="1">The sequence shown here is derived from an EMBL/GenBank/DDBJ whole genome shotgun (WGS) entry which is preliminary data.</text>
</comment>
<keyword evidence="2" id="KW-1185">Reference proteome</keyword>
<accession>A0A507EFC9</accession>
<dbReference type="InterPro" id="IPR029063">
    <property type="entry name" value="SAM-dependent_MTases_sf"/>
</dbReference>
<dbReference type="Gene3D" id="3.40.50.150">
    <property type="entry name" value="Vaccinia Virus protein VP39"/>
    <property type="match status" value="1"/>
</dbReference>
<dbReference type="Pfam" id="PF13489">
    <property type="entry name" value="Methyltransf_23"/>
    <property type="match status" value="1"/>
</dbReference>
<organism evidence="1 2">
    <name type="scientific">Powellomyces hirtus</name>
    <dbReference type="NCBI Taxonomy" id="109895"/>
    <lineage>
        <taxon>Eukaryota</taxon>
        <taxon>Fungi</taxon>
        <taxon>Fungi incertae sedis</taxon>
        <taxon>Chytridiomycota</taxon>
        <taxon>Chytridiomycota incertae sedis</taxon>
        <taxon>Chytridiomycetes</taxon>
        <taxon>Spizellomycetales</taxon>
        <taxon>Powellomycetaceae</taxon>
        <taxon>Powellomyces</taxon>
    </lineage>
</organism>
<dbReference type="InterPro" id="IPR050508">
    <property type="entry name" value="Methyltransf_Superfamily"/>
</dbReference>
<sequence length="261" mass="29294">MPPRISPRTFMIFTSGLGVYGTTVYATYHLYRIHQLPTPPATLQQPAHQKSYPGVFDALASEYDTKIGWDEWLMRLGSRRKELVGLARGNVLEVSAGTGRNLEFYAENSAIKELCMSDVSESMLMAAYKRFVALAKSKRPMPKTEFKIMDVQDLAVPTASFDTVIDTFGLCSCSDPVAALKEMARCCKPDGKVLLLEHGRGHYQYLNEALDKTASDHAVAWGCWWNRDIEALVKEAGLDLLEMKTYHFGTTLWMVAKPITR</sequence>
<dbReference type="AlphaFoldDB" id="A0A507EFC9"/>
<protein>
    <recommendedName>
        <fullName evidence="3">Methyltransferase type 11 domain-containing protein</fullName>
    </recommendedName>
</protein>
<dbReference type="EMBL" id="QEAQ01000002">
    <property type="protein sequence ID" value="TPX62551.1"/>
    <property type="molecule type" value="Genomic_DNA"/>
</dbReference>
<dbReference type="PANTHER" id="PTHR42912">
    <property type="entry name" value="METHYLTRANSFERASE"/>
    <property type="match status" value="1"/>
</dbReference>
<dbReference type="STRING" id="109895.A0A507EFC9"/>
<evidence type="ECO:0000313" key="2">
    <source>
        <dbReference type="Proteomes" id="UP000318582"/>
    </source>
</evidence>
<dbReference type="PANTHER" id="PTHR42912:SF83">
    <property type="entry name" value="METHYLTRANSFERASE TYPE 11 DOMAIN-CONTAINING PROTEIN"/>
    <property type="match status" value="1"/>
</dbReference>
<dbReference type="GO" id="GO:0008168">
    <property type="term" value="F:methyltransferase activity"/>
    <property type="evidence" value="ECO:0007669"/>
    <property type="project" value="TreeGrafter"/>
</dbReference>